<dbReference type="EMBL" id="JADPIE010000001">
    <property type="protein sequence ID" value="MBF8436024.1"/>
    <property type="molecule type" value="Genomic_DNA"/>
</dbReference>
<dbReference type="PANTHER" id="PTHR46986">
    <property type="entry name" value="ENDORIBONUCLEASE YBEY, CHLOROPLASTIC"/>
    <property type="match status" value="1"/>
</dbReference>
<evidence type="ECO:0000256" key="1">
    <source>
        <dbReference type="ARBA" id="ARBA00010875"/>
    </source>
</evidence>
<dbReference type="GO" id="GO:0005737">
    <property type="term" value="C:cytoplasm"/>
    <property type="evidence" value="ECO:0007669"/>
    <property type="project" value="UniProtKB-SubCell"/>
</dbReference>
<evidence type="ECO:0000256" key="4">
    <source>
        <dbReference type="ARBA" id="ARBA00022722"/>
    </source>
</evidence>
<accession>A0A931AQ67</accession>
<dbReference type="NCBIfam" id="TIGR00043">
    <property type="entry name" value="rRNA maturation RNase YbeY"/>
    <property type="match status" value="1"/>
</dbReference>
<gene>
    <name evidence="9 10" type="primary">ybeY</name>
    <name evidence="10" type="ORF">I0Q91_02930</name>
</gene>
<keyword evidence="9" id="KW-0963">Cytoplasm</keyword>
<dbReference type="SUPFAM" id="SSF55486">
    <property type="entry name" value="Metalloproteases ('zincins'), catalytic domain"/>
    <property type="match status" value="1"/>
</dbReference>
<dbReference type="PANTHER" id="PTHR46986:SF1">
    <property type="entry name" value="ENDORIBONUCLEASE YBEY, CHLOROPLASTIC"/>
    <property type="match status" value="1"/>
</dbReference>
<keyword evidence="11" id="KW-1185">Reference proteome</keyword>
<evidence type="ECO:0000256" key="3">
    <source>
        <dbReference type="ARBA" id="ARBA00022552"/>
    </source>
</evidence>
<keyword evidence="2 9" id="KW-0690">Ribosome biogenesis</keyword>
<comment type="subcellular location">
    <subcellularLocation>
        <location evidence="9">Cytoplasm</location>
    </subcellularLocation>
</comment>
<feature type="binding site" evidence="9">
    <location>
        <position position="108"/>
    </location>
    <ligand>
        <name>Zn(2+)</name>
        <dbReference type="ChEBI" id="CHEBI:29105"/>
        <note>catalytic</note>
    </ligand>
</feature>
<comment type="cofactor">
    <cofactor evidence="9">
        <name>Zn(2+)</name>
        <dbReference type="ChEBI" id="CHEBI:29105"/>
    </cofactor>
    <text evidence="9">Binds 1 zinc ion.</text>
</comment>
<comment type="function">
    <text evidence="9">Single strand-specific metallo-endoribonuclease involved in late-stage 70S ribosome quality control and in maturation of the 3' terminus of the 16S rRNA.</text>
</comment>
<evidence type="ECO:0000256" key="7">
    <source>
        <dbReference type="ARBA" id="ARBA00022801"/>
    </source>
</evidence>
<dbReference type="PROSITE" id="PS01306">
    <property type="entry name" value="UPF0054"/>
    <property type="match status" value="1"/>
</dbReference>
<dbReference type="InterPro" id="IPR023091">
    <property type="entry name" value="MetalPrtase_cat_dom_sf_prd"/>
</dbReference>
<evidence type="ECO:0000256" key="8">
    <source>
        <dbReference type="ARBA" id="ARBA00022833"/>
    </source>
</evidence>
<protein>
    <recommendedName>
        <fullName evidence="9">Endoribonuclease YbeY</fullName>
        <ecNumber evidence="9">3.1.-.-</ecNumber>
    </recommendedName>
</protein>
<dbReference type="GO" id="GO:0004521">
    <property type="term" value="F:RNA endonuclease activity"/>
    <property type="evidence" value="ECO:0007669"/>
    <property type="project" value="UniProtKB-UniRule"/>
</dbReference>
<dbReference type="GO" id="GO:0008270">
    <property type="term" value="F:zinc ion binding"/>
    <property type="evidence" value="ECO:0007669"/>
    <property type="project" value="UniProtKB-UniRule"/>
</dbReference>
<keyword evidence="6 9" id="KW-0255">Endonuclease</keyword>
<keyword evidence="4 9" id="KW-0540">Nuclease</keyword>
<keyword evidence="8 9" id="KW-0862">Zinc</keyword>
<evidence type="ECO:0000313" key="10">
    <source>
        <dbReference type="EMBL" id="MBF8436024.1"/>
    </source>
</evidence>
<evidence type="ECO:0000256" key="5">
    <source>
        <dbReference type="ARBA" id="ARBA00022723"/>
    </source>
</evidence>
<keyword evidence="3 9" id="KW-0698">rRNA processing</keyword>
<organism evidence="10 11">
    <name type="scientific">Halonatronomonas betaini</name>
    <dbReference type="NCBI Taxonomy" id="2778430"/>
    <lineage>
        <taxon>Bacteria</taxon>
        <taxon>Bacillati</taxon>
        <taxon>Bacillota</taxon>
        <taxon>Clostridia</taxon>
        <taxon>Halanaerobiales</taxon>
        <taxon>Halarsenatibacteraceae</taxon>
        <taxon>Halonatronomonas</taxon>
    </lineage>
</organism>
<evidence type="ECO:0000313" key="11">
    <source>
        <dbReference type="Proteomes" id="UP000621436"/>
    </source>
</evidence>
<evidence type="ECO:0000256" key="9">
    <source>
        <dbReference type="HAMAP-Rule" id="MF_00009"/>
    </source>
</evidence>
<dbReference type="AlphaFoldDB" id="A0A931AQ67"/>
<evidence type="ECO:0000256" key="6">
    <source>
        <dbReference type="ARBA" id="ARBA00022759"/>
    </source>
</evidence>
<dbReference type="EC" id="3.1.-.-" evidence="9"/>
<sequence length="138" mass="15734">MLNNLIDDERLDSNLLADLKELADNLLLDKSINDAEISITFVGNSKIKELNKTYRDKDEVTDVLSFPIDEELLGEVIISLPRALEQAKDYGHSLRREVGFLMVHGLLHILGYNHKSDADKAEMRKAEEELLEDHGFTR</sequence>
<keyword evidence="5 9" id="KW-0479">Metal-binding</keyword>
<dbReference type="Proteomes" id="UP000621436">
    <property type="component" value="Unassembled WGS sequence"/>
</dbReference>
<evidence type="ECO:0000256" key="2">
    <source>
        <dbReference type="ARBA" id="ARBA00022517"/>
    </source>
</evidence>
<dbReference type="GO" id="GO:0004222">
    <property type="term" value="F:metalloendopeptidase activity"/>
    <property type="evidence" value="ECO:0007669"/>
    <property type="project" value="InterPro"/>
</dbReference>
<feature type="binding site" evidence="9">
    <location>
        <position position="114"/>
    </location>
    <ligand>
        <name>Zn(2+)</name>
        <dbReference type="ChEBI" id="CHEBI:29105"/>
        <note>catalytic</note>
    </ligand>
</feature>
<dbReference type="GO" id="GO:0006364">
    <property type="term" value="P:rRNA processing"/>
    <property type="evidence" value="ECO:0007669"/>
    <property type="project" value="UniProtKB-UniRule"/>
</dbReference>
<reference evidence="10" key="1">
    <citation type="submission" date="2020-11" db="EMBL/GenBank/DDBJ databases">
        <title>Halonatronomonas betainensis gen. nov., sp. nov. a novel haloalkaliphilic representative of the family Halanaerobiacae capable of betaine degradation.</title>
        <authorList>
            <person name="Boltyanskaya Y."/>
            <person name="Kevbrin V."/>
            <person name="Detkova E."/>
            <person name="Grouzdev D.S."/>
            <person name="Koziaeva V."/>
            <person name="Zhilina T."/>
        </authorList>
    </citation>
    <scope>NUCLEOTIDE SEQUENCE</scope>
    <source>
        <strain evidence="10">Z-7014</strain>
    </source>
</reference>
<dbReference type="Gene3D" id="3.40.390.30">
    <property type="entry name" value="Metalloproteases ('zincins'), catalytic domain"/>
    <property type="match status" value="1"/>
</dbReference>
<dbReference type="HAMAP" id="MF_00009">
    <property type="entry name" value="Endoribonucl_YbeY"/>
    <property type="match status" value="1"/>
</dbReference>
<comment type="caution">
    <text evidence="10">The sequence shown here is derived from an EMBL/GenBank/DDBJ whole genome shotgun (WGS) entry which is preliminary data.</text>
</comment>
<name>A0A931AQ67_9FIRM</name>
<dbReference type="InterPro" id="IPR020549">
    <property type="entry name" value="YbeY_CS"/>
</dbReference>
<keyword evidence="7 9" id="KW-0378">Hydrolase</keyword>
<comment type="similarity">
    <text evidence="1 9">Belongs to the endoribonuclease YbeY family.</text>
</comment>
<feature type="binding site" evidence="9">
    <location>
        <position position="104"/>
    </location>
    <ligand>
        <name>Zn(2+)</name>
        <dbReference type="ChEBI" id="CHEBI:29105"/>
        <note>catalytic</note>
    </ligand>
</feature>
<dbReference type="Pfam" id="PF02130">
    <property type="entry name" value="YbeY"/>
    <property type="match status" value="1"/>
</dbReference>
<proteinExistence type="inferred from homology"/>
<dbReference type="InterPro" id="IPR002036">
    <property type="entry name" value="YbeY"/>
</dbReference>